<organism evidence="2 3">
    <name type="scientific">Candidatus Collierbacteria bacterium GW2011_GWF2_44_15</name>
    <dbReference type="NCBI Taxonomy" id="1618404"/>
    <lineage>
        <taxon>Bacteria</taxon>
        <taxon>Candidatus Collieribacteriota</taxon>
    </lineage>
</organism>
<comment type="caution">
    <text evidence="2">The sequence shown here is derived from an EMBL/GenBank/DDBJ whole genome shotgun (WGS) entry which is preliminary data.</text>
</comment>
<evidence type="ECO:0000313" key="3">
    <source>
        <dbReference type="Proteomes" id="UP000033861"/>
    </source>
</evidence>
<keyword evidence="1" id="KW-0812">Transmembrane</keyword>
<evidence type="ECO:0000313" key="2">
    <source>
        <dbReference type="EMBL" id="KKT46913.1"/>
    </source>
</evidence>
<reference evidence="2 3" key="1">
    <citation type="journal article" date="2015" name="Nature">
        <title>rRNA introns, odd ribosomes, and small enigmatic genomes across a large radiation of phyla.</title>
        <authorList>
            <person name="Brown C.T."/>
            <person name="Hug L.A."/>
            <person name="Thomas B.C."/>
            <person name="Sharon I."/>
            <person name="Castelle C.J."/>
            <person name="Singh A."/>
            <person name="Wilkins M.J."/>
            <person name="Williams K.H."/>
            <person name="Banfield J.F."/>
        </authorList>
    </citation>
    <scope>NUCLEOTIDE SEQUENCE [LARGE SCALE GENOMIC DNA]</scope>
</reference>
<dbReference type="EMBL" id="LCHZ01000006">
    <property type="protein sequence ID" value="KKT46913.1"/>
    <property type="molecule type" value="Genomic_DNA"/>
</dbReference>
<dbReference type="Proteomes" id="UP000033861">
    <property type="component" value="Unassembled WGS sequence"/>
</dbReference>
<protein>
    <submittedName>
        <fullName evidence="2">Uncharacterized protein</fullName>
    </submittedName>
</protein>
<gene>
    <name evidence="2" type="ORF">UW35_C0006G0018</name>
</gene>
<proteinExistence type="predicted"/>
<name>A0A0G1HK10_9BACT</name>
<accession>A0A0G1HK10</accession>
<sequence>MRRPAKKKINRGILGAIGAATIGIVAGAAAVFLSKSENREKVKKVVGSGVKRGKVEVAKATRSVKKLSSKGKKVLKKLR</sequence>
<feature type="transmembrane region" description="Helical" evidence="1">
    <location>
        <begin position="12"/>
        <end position="33"/>
    </location>
</feature>
<keyword evidence="1" id="KW-0472">Membrane</keyword>
<dbReference type="AlphaFoldDB" id="A0A0G1HK10"/>
<evidence type="ECO:0000256" key="1">
    <source>
        <dbReference type="SAM" id="Phobius"/>
    </source>
</evidence>
<keyword evidence="1" id="KW-1133">Transmembrane helix</keyword>